<dbReference type="Pfam" id="PF22098">
    <property type="entry name" value="DUF6942"/>
    <property type="match status" value="1"/>
</dbReference>
<dbReference type="InterPro" id="IPR054222">
    <property type="entry name" value="DUF6942"/>
</dbReference>
<reference evidence="1 2" key="1">
    <citation type="submission" date="2020-08" db="EMBL/GenBank/DDBJ databases">
        <title>Genomic Encyclopedia of Type Strains, Phase III (KMG-III): the genomes of soil and plant-associated and newly described type strains.</title>
        <authorList>
            <person name="Whitman W."/>
        </authorList>
    </citation>
    <scope>NUCLEOTIDE SEQUENCE [LARGE SCALE GENOMIC DNA]</scope>
    <source>
        <strain evidence="1 2">CECT 8571</strain>
    </source>
</reference>
<dbReference type="AlphaFoldDB" id="A0A839UM34"/>
<dbReference type="Proteomes" id="UP000559987">
    <property type="component" value="Unassembled WGS sequence"/>
</dbReference>
<sequence length="182" mass="20002">MSSPALGGQAPALCVSIANCPPQTRYRALRERAPLAPGELADIVANSSNHWRKVFNVYAKLVYGLECRQPGWVVGDYGRWQAFRDGELLQAHSRQALLLGGAPVALQTPTVIAGKTWAQQLGMAGDLQWIDAHFAVYPGRPWVVCPYFDYRQLTNARIEQLIDIIAQWQLTPTLMTGAEAGA</sequence>
<evidence type="ECO:0000313" key="1">
    <source>
        <dbReference type="EMBL" id="MBB3167620.1"/>
    </source>
</evidence>
<accession>A0A839UM34</accession>
<organism evidence="1 2">
    <name type="scientific">Simiduia aestuariiviva</name>
    <dbReference type="NCBI Taxonomy" id="1510459"/>
    <lineage>
        <taxon>Bacteria</taxon>
        <taxon>Pseudomonadati</taxon>
        <taxon>Pseudomonadota</taxon>
        <taxon>Gammaproteobacteria</taxon>
        <taxon>Cellvibrionales</taxon>
        <taxon>Cellvibrionaceae</taxon>
        <taxon>Simiduia</taxon>
    </lineage>
</organism>
<dbReference type="RefSeq" id="WP_183908497.1">
    <property type="nucleotide sequence ID" value="NZ_JACHXZ010000001.1"/>
</dbReference>
<gene>
    <name evidence="1" type="ORF">FHS30_000796</name>
</gene>
<comment type="caution">
    <text evidence="1">The sequence shown here is derived from an EMBL/GenBank/DDBJ whole genome shotgun (WGS) entry which is preliminary data.</text>
</comment>
<protein>
    <submittedName>
        <fullName evidence="1">Uncharacterized protein</fullName>
    </submittedName>
</protein>
<keyword evidence="2" id="KW-1185">Reference proteome</keyword>
<proteinExistence type="predicted"/>
<name>A0A839UM34_9GAMM</name>
<evidence type="ECO:0000313" key="2">
    <source>
        <dbReference type="Proteomes" id="UP000559987"/>
    </source>
</evidence>
<dbReference type="EMBL" id="JACHXZ010000001">
    <property type="protein sequence ID" value="MBB3167620.1"/>
    <property type="molecule type" value="Genomic_DNA"/>
</dbReference>